<accession>A0A813H9X8</accession>
<name>A0A813H9X8_POLGL</name>
<evidence type="ECO:0000313" key="2">
    <source>
        <dbReference type="EMBL" id="CAE8634636.1"/>
    </source>
</evidence>
<feature type="region of interest" description="Disordered" evidence="1">
    <location>
        <begin position="338"/>
        <end position="362"/>
    </location>
</feature>
<feature type="region of interest" description="Disordered" evidence="1">
    <location>
        <begin position="54"/>
        <end position="88"/>
    </location>
</feature>
<reference evidence="2" key="1">
    <citation type="submission" date="2021-02" db="EMBL/GenBank/DDBJ databases">
        <authorList>
            <person name="Dougan E. K."/>
            <person name="Rhodes N."/>
            <person name="Thang M."/>
            <person name="Chan C."/>
        </authorList>
    </citation>
    <scope>NUCLEOTIDE SEQUENCE</scope>
</reference>
<feature type="region of interest" description="Disordered" evidence="1">
    <location>
        <begin position="454"/>
        <end position="479"/>
    </location>
</feature>
<sequence length="479" mass="49782">MADDDTLAACRYQRKLPTRKPPRIENLRARTLNQPLAPIGTVWVRLALNSNLRDGSEKGRDKPPVPGQAVPEVLASSGEGEPAGRGTKHCRDGALQLLHVNCEAVNFPSHFFMRSRSWQRLPGDVYDVVEGLRQAGQLAAVEQPAADFQEADALASSWPARAMPPPRSASGSASSVRREEPPNFSAAHRAWQQSVSKEERLQSSAQLLRSGSGIQRLSDQLAGPSAGASEPLDVPWPMCRGSRVAAGGSSRGGKQEVLAPAANSAPAVPLVAAPAAAPAATSQLPAINAISSLSGAGRTSARPLSSASCGQLITTSGYGCQQRSSPSSEFGYCASNRSQVSRGGRSSSSSAGGLSGASTAASSQFSRNSVRGACGLLFFNNGRCNPHRSLDSATPSGRSSASTALTSISEASLKRELQQAVTAEVAKVVAPLQERLLSEHLARQRAESQLLEKIGTPLPPLPPATSGGCAAPPMVAAVP</sequence>
<organism evidence="2 3">
    <name type="scientific">Polarella glacialis</name>
    <name type="common">Dinoflagellate</name>
    <dbReference type="NCBI Taxonomy" id="89957"/>
    <lineage>
        <taxon>Eukaryota</taxon>
        <taxon>Sar</taxon>
        <taxon>Alveolata</taxon>
        <taxon>Dinophyceae</taxon>
        <taxon>Suessiales</taxon>
        <taxon>Suessiaceae</taxon>
        <taxon>Polarella</taxon>
    </lineage>
</organism>
<protein>
    <submittedName>
        <fullName evidence="2">Uncharacterized protein</fullName>
    </submittedName>
</protein>
<keyword evidence="3" id="KW-1185">Reference proteome</keyword>
<evidence type="ECO:0000313" key="3">
    <source>
        <dbReference type="Proteomes" id="UP000654075"/>
    </source>
</evidence>
<dbReference type="Proteomes" id="UP000654075">
    <property type="component" value="Unassembled WGS sequence"/>
</dbReference>
<dbReference type="EMBL" id="CAJNNV010031094">
    <property type="protein sequence ID" value="CAE8634636.1"/>
    <property type="molecule type" value="Genomic_DNA"/>
</dbReference>
<gene>
    <name evidence="2" type="ORF">PGLA1383_LOCUS50284</name>
</gene>
<evidence type="ECO:0000256" key="1">
    <source>
        <dbReference type="SAM" id="MobiDB-lite"/>
    </source>
</evidence>
<feature type="compositionally biased region" description="Basic and acidic residues" evidence="1">
    <location>
        <begin position="54"/>
        <end position="63"/>
    </location>
</feature>
<proteinExistence type="predicted"/>
<comment type="caution">
    <text evidence="2">The sequence shown here is derived from an EMBL/GenBank/DDBJ whole genome shotgun (WGS) entry which is preliminary data.</text>
</comment>
<feature type="region of interest" description="Disordered" evidence="1">
    <location>
        <begin position="158"/>
        <end position="204"/>
    </location>
</feature>
<dbReference type="AlphaFoldDB" id="A0A813H9X8"/>